<dbReference type="EMBL" id="JBHLZN010000005">
    <property type="protein sequence ID" value="MFB9887464.1"/>
    <property type="molecule type" value="Genomic_DNA"/>
</dbReference>
<evidence type="ECO:0000256" key="2">
    <source>
        <dbReference type="ARBA" id="ARBA00023015"/>
    </source>
</evidence>
<evidence type="ECO:0000256" key="6">
    <source>
        <dbReference type="ARBA" id="ARBA00039592"/>
    </source>
</evidence>
<keyword evidence="3" id="KW-0238">DNA-binding</keyword>
<comment type="function">
    <text evidence="5">Transcriptional repressor for the pyruvate dehydrogenase complex genes aceEF and lpd.</text>
</comment>
<organism evidence="8 9">
    <name type="scientific">Balneatrix alpica</name>
    <dbReference type="NCBI Taxonomy" id="75684"/>
    <lineage>
        <taxon>Bacteria</taxon>
        <taxon>Pseudomonadati</taxon>
        <taxon>Pseudomonadota</taxon>
        <taxon>Gammaproteobacteria</taxon>
        <taxon>Oceanospirillales</taxon>
        <taxon>Balneatrichaceae</taxon>
        <taxon>Balneatrix</taxon>
    </lineage>
</organism>
<dbReference type="SUPFAM" id="SSF48008">
    <property type="entry name" value="GntR ligand-binding domain-like"/>
    <property type="match status" value="1"/>
</dbReference>
<proteinExistence type="predicted"/>
<reference evidence="8 9" key="1">
    <citation type="submission" date="2024-09" db="EMBL/GenBank/DDBJ databases">
        <authorList>
            <person name="Sun Q."/>
            <person name="Mori K."/>
        </authorList>
    </citation>
    <scope>NUCLEOTIDE SEQUENCE [LARGE SCALE GENOMIC DNA]</scope>
    <source>
        <strain evidence="8 9">ATCC 51285</strain>
    </source>
</reference>
<keyword evidence="1" id="KW-0678">Repressor</keyword>
<keyword evidence="9" id="KW-1185">Reference proteome</keyword>
<keyword evidence="8" id="KW-0670">Pyruvate</keyword>
<dbReference type="SMART" id="SM00895">
    <property type="entry name" value="FCD"/>
    <property type="match status" value="1"/>
</dbReference>
<dbReference type="InterPro" id="IPR000524">
    <property type="entry name" value="Tscrpt_reg_HTH_GntR"/>
</dbReference>
<dbReference type="InterPro" id="IPR008920">
    <property type="entry name" value="TF_FadR/GntR_C"/>
</dbReference>
<dbReference type="Pfam" id="PF00392">
    <property type="entry name" value="GntR"/>
    <property type="match status" value="1"/>
</dbReference>
<evidence type="ECO:0000256" key="4">
    <source>
        <dbReference type="ARBA" id="ARBA00023163"/>
    </source>
</evidence>
<keyword evidence="2" id="KW-0805">Transcription regulation</keyword>
<gene>
    <name evidence="8" type="primary">pdhR</name>
    <name evidence="8" type="ORF">ACFFLH_13675</name>
</gene>
<dbReference type="PANTHER" id="PTHR43537:SF34">
    <property type="entry name" value="PYRUVATE DEHYDROGENASE COMPLEX REPRESSOR"/>
    <property type="match status" value="1"/>
</dbReference>
<evidence type="ECO:0000259" key="7">
    <source>
        <dbReference type="PROSITE" id="PS50949"/>
    </source>
</evidence>
<accession>A0ABV5ZG17</accession>
<dbReference type="Pfam" id="PF07729">
    <property type="entry name" value="FCD"/>
    <property type="match status" value="1"/>
</dbReference>
<dbReference type="InterPro" id="IPR011711">
    <property type="entry name" value="GntR_C"/>
</dbReference>
<dbReference type="NCBIfam" id="NF007001">
    <property type="entry name" value="PRK09464.1"/>
    <property type="match status" value="1"/>
</dbReference>
<keyword evidence="4" id="KW-0804">Transcription</keyword>
<dbReference type="CDD" id="cd07377">
    <property type="entry name" value="WHTH_GntR"/>
    <property type="match status" value="1"/>
</dbReference>
<evidence type="ECO:0000256" key="5">
    <source>
        <dbReference type="ARBA" id="ARBA00037357"/>
    </source>
</evidence>
<dbReference type="Gene3D" id="1.10.10.10">
    <property type="entry name" value="Winged helix-like DNA-binding domain superfamily/Winged helix DNA-binding domain"/>
    <property type="match status" value="1"/>
</dbReference>
<dbReference type="Proteomes" id="UP001589628">
    <property type="component" value="Unassembled WGS sequence"/>
</dbReference>
<dbReference type="Gene3D" id="1.20.120.530">
    <property type="entry name" value="GntR ligand-binding domain-like"/>
    <property type="match status" value="1"/>
</dbReference>
<dbReference type="PROSITE" id="PS50949">
    <property type="entry name" value="HTH_GNTR"/>
    <property type="match status" value="1"/>
</dbReference>
<dbReference type="SMART" id="SM00345">
    <property type="entry name" value="HTH_GNTR"/>
    <property type="match status" value="1"/>
</dbReference>
<dbReference type="RefSeq" id="WP_035460434.1">
    <property type="nucleotide sequence ID" value="NZ_JAUESS010000019.1"/>
</dbReference>
<comment type="caution">
    <text evidence="8">The sequence shown here is derived from an EMBL/GenBank/DDBJ whole genome shotgun (WGS) entry which is preliminary data.</text>
</comment>
<feature type="domain" description="HTH gntR-type" evidence="7">
    <location>
        <begin position="9"/>
        <end position="77"/>
    </location>
</feature>
<dbReference type="InterPro" id="IPR036390">
    <property type="entry name" value="WH_DNA-bd_sf"/>
</dbReference>
<dbReference type="PANTHER" id="PTHR43537">
    <property type="entry name" value="TRANSCRIPTIONAL REGULATOR, GNTR FAMILY"/>
    <property type="match status" value="1"/>
</dbReference>
<evidence type="ECO:0000313" key="9">
    <source>
        <dbReference type="Proteomes" id="UP001589628"/>
    </source>
</evidence>
<dbReference type="InterPro" id="IPR036388">
    <property type="entry name" value="WH-like_DNA-bd_sf"/>
</dbReference>
<name>A0ABV5ZG17_9GAMM</name>
<evidence type="ECO:0000256" key="1">
    <source>
        <dbReference type="ARBA" id="ARBA00022491"/>
    </source>
</evidence>
<evidence type="ECO:0000313" key="8">
    <source>
        <dbReference type="EMBL" id="MFB9887464.1"/>
    </source>
</evidence>
<evidence type="ECO:0000256" key="3">
    <source>
        <dbReference type="ARBA" id="ARBA00023125"/>
    </source>
</evidence>
<dbReference type="PRINTS" id="PR00035">
    <property type="entry name" value="HTHGNTR"/>
</dbReference>
<dbReference type="SUPFAM" id="SSF46785">
    <property type="entry name" value="Winged helix' DNA-binding domain"/>
    <property type="match status" value="1"/>
</dbReference>
<protein>
    <recommendedName>
        <fullName evidence="6">Pyruvate dehydrogenase complex repressor</fullName>
    </recommendedName>
</protein>
<sequence>MGYQRVKQPKLSDVIMVQLESMILDGALKPGQRLPPERELAKEFDVSRPSLREAVQKLVAKGLLYSRQGGGTYVVENLGSSFSDPLLELFANHPEAQYDLLEFRHALEGVSAYYAALRSTDADRENLKRKYQALQLYHAGKQFEKEVEADVDFHLAIAEAAHNMVLLHTMRALFALLRKHIFGNLSQIYPKPDYRNRIHDQHGLLLEAICQGNPEQARRAAHDHLAYVEDVLLEYGKEKTRLQRSLRRAELFTTPDTEKPESS</sequence>